<keyword evidence="1" id="KW-1133">Transmembrane helix</keyword>
<dbReference type="eggNOG" id="COG4886">
    <property type="taxonomic scope" value="Bacteria"/>
</dbReference>
<keyword evidence="1" id="KW-0472">Membrane</keyword>
<organism evidence="2 3">
    <name type="scientific">Eshraghiella crossota DSM 2876</name>
    <dbReference type="NCBI Taxonomy" id="511680"/>
    <lineage>
        <taxon>Bacteria</taxon>
        <taxon>Bacillati</taxon>
        <taxon>Bacillota</taxon>
        <taxon>Clostridia</taxon>
        <taxon>Lachnospirales</taxon>
        <taxon>Lachnospiraceae</taxon>
        <taxon>Eshraghiella</taxon>
    </lineage>
</organism>
<evidence type="ECO:0000313" key="3">
    <source>
        <dbReference type="Proteomes" id="UP000006238"/>
    </source>
</evidence>
<evidence type="ECO:0008006" key="4">
    <source>
        <dbReference type="Google" id="ProtNLM"/>
    </source>
</evidence>
<proteinExistence type="predicted"/>
<gene>
    <name evidence="2" type="ORF">BUTYVIB_02067</name>
</gene>
<evidence type="ECO:0000313" key="2">
    <source>
        <dbReference type="EMBL" id="EFF67843.1"/>
    </source>
</evidence>
<dbReference type="AlphaFoldDB" id="D4S1U5"/>
<keyword evidence="1" id="KW-0812">Transmembrane</keyword>
<name>D4S1U5_9FIRM</name>
<sequence>MMGNNRRRKKKSRTGLYICLTFIILFFLVIVTLAIMVLLRLNKLDKKDDTVPTAKTTASSEAVTTIPVTSEETTTEYEVTIGSKVVKSTDEELDLSGMTFDGTDSLIASLSKLPSLKHVDLCDSNLTNEQMEILQAKFPDIKFVWKVTLGLWTIRTDTVAFSTLKDGSITYRLTNDDCKVLKYCTDMVALDIGHNKVTDISFLQYMPDLRILILVDNWDGDTSDHYLSDLSYVKYCKKLMYLEFFVGDVTDLSVLADLNEMVDLNISYNPVSDITPLLNYPKLERLFLEHTNVSEADYELLKKTYPDAQIVLYGEGSVDQGWRTHPRYYAMKDMYVKNYVNDLFK</sequence>
<dbReference type="STRING" id="45851.BHV86_08020"/>
<keyword evidence="3" id="KW-1185">Reference proteome</keyword>
<reference evidence="2 3" key="1">
    <citation type="submission" date="2010-02" db="EMBL/GenBank/DDBJ databases">
        <authorList>
            <person name="Weinstock G."/>
            <person name="Sodergren E."/>
            <person name="Clifton S."/>
            <person name="Fulton L."/>
            <person name="Fulton B."/>
            <person name="Courtney L."/>
            <person name="Fronick C."/>
            <person name="Harrison M."/>
            <person name="Strong C."/>
            <person name="Farmer C."/>
            <person name="Delahaunty K."/>
            <person name="Markovic C."/>
            <person name="Hall O."/>
            <person name="Minx P."/>
            <person name="Tomlinson C."/>
            <person name="Mitreva M."/>
            <person name="Nelson J."/>
            <person name="Hou S."/>
            <person name="Wollam A."/>
            <person name="Pepin K.H."/>
            <person name="Johnson M."/>
            <person name="Bhonagiri V."/>
            <person name="Zhang X."/>
            <person name="Suruliraj S."/>
            <person name="Warren W."/>
            <person name="Chinwalla A."/>
            <person name="Mardis E.R."/>
            <person name="Wilson R.K."/>
        </authorList>
    </citation>
    <scope>NUCLEOTIDE SEQUENCE [LARGE SCALE GENOMIC DNA]</scope>
    <source>
        <strain evidence="2 3">DSM 2876</strain>
    </source>
</reference>
<dbReference type="GeneID" id="98917806"/>
<dbReference type="Proteomes" id="UP000006238">
    <property type="component" value="Unassembled WGS sequence"/>
</dbReference>
<comment type="caution">
    <text evidence="2">The sequence shown here is derived from an EMBL/GenBank/DDBJ whole genome shotgun (WGS) entry which is preliminary data.</text>
</comment>
<feature type="transmembrane region" description="Helical" evidence="1">
    <location>
        <begin position="16"/>
        <end position="39"/>
    </location>
</feature>
<dbReference type="InterPro" id="IPR032675">
    <property type="entry name" value="LRR_dom_sf"/>
</dbReference>
<evidence type="ECO:0000256" key="1">
    <source>
        <dbReference type="SAM" id="Phobius"/>
    </source>
</evidence>
<dbReference type="RefSeq" id="WP_005604025.1">
    <property type="nucleotide sequence ID" value="NZ_GG663524.1"/>
</dbReference>
<protein>
    <recommendedName>
        <fullName evidence="4">Leucine Rich Repeat protein</fullName>
    </recommendedName>
</protein>
<dbReference type="HOGENOM" id="CLU_803340_0_0_9"/>
<dbReference type="Gene3D" id="3.80.10.10">
    <property type="entry name" value="Ribonuclease Inhibitor"/>
    <property type="match status" value="1"/>
</dbReference>
<dbReference type="SUPFAM" id="SSF52047">
    <property type="entry name" value="RNI-like"/>
    <property type="match status" value="1"/>
</dbReference>
<accession>D4S1U5</accession>
<dbReference type="EMBL" id="ABWN01000035">
    <property type="protein sequence ID" value="EFF67843.1"/>
    <property type="molecule type" value="Genomic_DNA"/>
</dbReference>